<keyword evidence="13" id="KW-0511">Multifunctional enzyme</keyword>
<dbReference type="GO" id="GO:0006284">
    <property type="term" value="P:base-excision repair"/>
    <property type="evidence" value="ECO:0007669"/>
    <property type="project" value="InterPro"/>
</dbReference>
<dbReference type="GO" id="GO:0003684">
    <property type="term" value="F:damaged DNA binding"/>
    <property type="evidence" value="ECO:0007669"/>
    <property type="project" value="InterPro"/>
</dbReference>
<keyword evidence="8 19" id="KW-0378">Hydrolase</keyword>
<feature type="domain" description="Formamidopyrimidine-DNA glycosylase catalytic" evidence="18">
    <location>
        <begin position="2"/>
        <end position="115"/>
    </location>
</feature>
<dbReference type="AlphaFoldDB" id="A0A9E2KXU6"/>
<sequence length="274" mass="31955">MPELPEVQTVISNLKRFIINQNIDFVEIYYPKLLKNSTTEEFKTFLINEKIIDITRKGKFIIFNLSNNKKWVIHLRMEGKLFFEPFNSSPTHPQLLAELKLSNGILRYYDTRKFGTFHILKDDQFLNFQPLLKLGPDANDDNLNFEELFKHIFKRNISIKTLLLDQGIISGIGNIYANEILFSSNISPFRKGNEINLEEWKEILKNSKIILNESIENNGTTIHSFKFDNNHSGGYQKFLKVHGKKNQPCPICNNPINYTKINGRGTFYCKNCQK</sequence>
<comment type="subunit">
    <text evidence="4">Monomer.</text>
</comment>
<evidence type="ECO:0000256" key="8">
    <source>
        <dbReference type="ARBA" id="ARBA00022801"/>
    </source>
</evidence>
<dbReference type="Gene3D" id="1.10.8.50">
    <property type="match status" value="1"/>
</dbReference>
<dbReference type="PROSITE" id="PS51066">
    <property type="entry name" value="ZF_FPG_2"/>
    <property type="match status" value="1"/>
</dbReference>
<dbReference type="SUPFAM" id="SSF46946">
    <property type="entry name" value="S13-like H2TH domain"/>
    <property type="match status" value="1"/>
</dbReference>
<keyword evidence="7 16" id="KW-0863">Zinc-finger</keyword>
<keyword evidence="6" id="KW-0227">DNA damage</keyword>
<dbReference type="FunFam" id="1.10.8.50:FF:000003">
    <property type="entry name" value="Formamidopyrimidine-DNA glycosylase"/>
    <property type="match status" value="1"/>
</dbReference>
<dbReference type="Pfam" id="PF01149">
    <property type="entry name" value="Fapy_DNA_glyco"/>
    <property type="match status" value="1"/>
</dbReference>
<comment type="similarity">
    <text evidence="3">Belongs to the FPG family.</text>
</comment>
<evidence type="ECO:0000256" key="5">
    <source>
        <dbReference type="ARBA" id="ARBA00022723"/>
    </source>
</evidence>
<evidence type="ECO:0000256" key="3">
    <source>
        <dbReference type="ARBA" id="ARBA00009409"/>
    </source>
</evidence>
<keyword evidence="12" id="KW-0456">Lyase</keyword>
<evidence type="ECO:0000256" key="10">
    <source>
        <dbReference type="ARBA" id="ARBA00023125"/>
    </source>
</evidence>
<evidence type="ECO:0000313" key="20">
    <source>
        <dbReference type="Proteomes" id="UP000824247"/>
    </source>
</evidence>
<dbReference type="InterPro" id="IPR000214">
    <property type="entry name" value="Znf_DNA_glyclase/AP_lyase"/>
</dbReference>
<evidence type="ECO:0000259" key="17">
    <source>
        <dbReference type="PROSITE" id="PS51066"/>
    </source>
</evidence>
<dbReference type="InterPro" id="IPR035937">
    <property type="entry name" value="FPG_N"/>
</dbReference>
<dbReference type="PROSITE" id="PS51068">
    <property type="entry name" value="FPG_CAT"/>
    <property type="match status" value="1"/>
</dbReference>
<dbReference type="Proteomes" id="UP000824247">
    <property type="component" value="Unassembled WGS sequence"/>
</dbReference>
<keyword evidence="5" id="KW-0479">Metal-binding</keyword>
<dbReference type="SMART" id="SM00898">
    <property type="entry name" value="Fapy_DNA_glyco"/>
    <property type="match status" value="1"/>
</dbReference>
<dbReference type="InterPro" id="IPR012319">
    <property type="entry name" value="FPG_cat"/>
</dbReference>
<dbReference type="Gene3D" id="3.20.190.10">
    <property type="entry name" value="MutM-like, N-terminal"/>
    <property type="match status" value="1"/>
</dbReference>
<evidence type="ECO:0000256" key="7">
    <source>
        <dbReference type="ARBA" id="ARBA00022771"/>
    </source>
</evidence>
<dbReference type="InterPro" id="IPR015886">
    <property type="entry name" value="H2TH_FPG"/>
</dbReference>
<dbReference type="PANTHER" id="PTHR22993">
    <property type="entry name" value="FORMAMIDOPYRIMIDINE-DNA GLYCOSYLASE"/>
    <property type="match status" value="1"/>
</dbReference>
<dbReference type="GO" id="GO:0034039">
    <property type="term" value="F:8-oxo-7,8-dihydroguanine DNA N-glycosylase activity"/>
    <property type="evidence" value="ECO:0007669"/>
    <property type="project" value="TreeGrafter"/>
</dbReference>
<dbReference type="InterPro" id="IPR020629">
    <property type="entry name" value="FPG_Glyclase"/>
</dbReference>
<accession>A0A9E2KXU6</accession>
<dbReference type="GO" id="GO:0003690">
    <property type="term" value="F:double-stranded DNA binding"/>
    <property type="evidence" value="ECO:0007669"/>
    <property type="project" value="UniProtKB-ARBA"/>
</dbReference>
<feature type="domain" description="FPG-type" evidence="17">
    <location>
        <begin position="240"/>
        <end position="274"/>
    </location>
</feature>
<evidence type="ECO:0000256" key="12">
    <source>
        <dbReference type="ARBA" id="ARBA00023239"/>
    </source>
</evidence>
<dbReference type="GO" id="GO:0140078">
    <property type="term" value="F:class I DNA-(apurinic or apyrimidinic site) endonuclease activity"/>
    <property type="evidence" value="ECO:0007669"/>
    <property type="project" value="UniProtKB-EC"/>
</dbReference>
<dbReference type="PANTHER" id="PTHR22993:SF9">
    <property type="entry name" value="FORMAMIDOPYRIMIDINE-DNA GLYCOSYLASE"/>
    <property type="match status" value="1"/>
</dbReference>
<evidence type="ECO:0000256" key="1">
    <source>
        <dbReference type="ARBA" id="ARBA00001668"/>
    </source>
</evidence>
<evidence type="ECO:0000256" key="2">
    <source>
        <dbReference type="ARBA" id="ARBA00001947"/>
    </source>
</evidence>
<comment type="cofactor">
    <cofactor evidence="2">
        <name>Zn(2+)</name>
        <dbReference type="ChEBI" id="CHEBI:29105"/>
    </cofactor>
</comment>
<comment type="caution">
    <text evidence="19">The sequence shown here is derived from an EMBL/GenBank/DDBJ whole genome shotgun (WGS) entry which is preliminary data.</text>
</comment>
<keyword evidence="9" id="KW-0862">Zinc</keyword>
<evidence type="ECO:0000256" key="16">
    <source>
        <dbReference type="PROSITE-ProRule" id="PRU00391"/>
    </source>
</evidence>
<evidence type="ECO:0000256" key="11">
    <source>
        <dbReference type="ARBA" id="ARBA00023204"/>
    </source>
</evidence>
<proteinExistence type="inferred from homology"/>
<evidence type="ECO:0000256" key="13">
    <source>
        <dbReference type="ARBA" id="ARBA00023268"/>
    </source>
</evidence>
<gene>
    <name evidence="19" type="primary">mutM</name>
    <name evidence="19" type="ORF">H9897_02870</name>
</gene>
<reference evidence="19" key="2">
    <citation type="submission" date="2021-04" db="EMBL/GenBank/DDBJ databases">
        <authorList>
            <person name="Gilroy R."/>
        </authorList>
    </citation>
    <scope>NUCLEOTIDE SEQUENCE</scope>
    <source>
        <strain evidence="19">A5-1222</strain>
    </source>
</reference>
<dbReference type="InterPro" id="IPR010979">
    <property type="entry name" value="Ribosomal_uS13-like_H2TH"/>
</dbReference>
<dbReference type="EC" id="3.2.2.23" evidence="19"/>
<dbReference type="InterPro" id="IPR015887">
    <property type="entry name" value="DNA_glyclase_Znf_dom_DNA_BS"/>
</dbReference>
<reference evidence="19" key="1">
    <citation type="journal article" date="2021" name="PeerJ">
        <title>Extensive microbial diversity within the chicken gut microbiome revealed by metagenomics and culture.</title>
        <authorList>
            <person name="Gilroy R."/>
            <person name="Ravi A."/>
            <person name="Getino M."/>
            <person name="Pursley I."/>
            <person name="Horton D.L."/>
            <person name="Alikhan N.F."/>
            <person name="Baker D."/>
            <person name="Gharbi K."/>
            <person name="Hall N."/>
            <person name="Watson M."/>
            <person name="Adriaenssens E.M."/>
            <person name="Foster-Nyarko E."/>
            <person name="Jarju S."/>
            <person name="Secka A."/>
            <person name="Antonio M."/>
            <person name="Oren A."/>
            <person name="Chaudhuri R.R."/>
            <person name="La Ragione R."/>
            <person name="Hildebrand F."/>
            <person name="Pallen M.J."/>
        </authorList>
    </citation>
    <scope>NUCLEOTIDE SEQUENCE</scope>
    <source>
        <strain evidence="19">A5-1222</strain>
    </source>
</reference>
<evidence type="ECO:0000256" key="15">
    <source>
        <dbReference type="ARBA" id="ARBA00044632"/>
    </source>
</evidence>
<comment type="catalytic activity">
    <reaction evidence="15">
        <text>2'-deoxyribonucleotide-(2'-deoxyribose 5'-phosphate)-2'-deoxyribonucleotide-DNA = a 3'-end 2'-deoxyribonucleotide-(2,3-dehydro-2,3-deoxyribose 5'-phosphate)-DNA + a 5'-end 5'-phospho-2'-deoxyribonucleoside-DNA + H(+)</text>
        <dbReference type="Rhea" id="RHEA:66592"/>
        <dbReference type="Rhea" id="RHEA-COMP:13180"/>
        <dbReference type="Rhea" id="RHEA-COMP:16897"/>
        <dbReference type="Rhea" id="RHEA-COMP:17067"/>
        <dbReference type="ChEBI" id="CHEBI:15378"/>
        <dbReference type="ChEBI" id="CHEBI:136412"/>
        <dbReference type="ChEBI" id="CHEBI:157695"/>
        <dbReference type="ChEBI" id="CHEBI:167181"/>
        <dbReference type="EC" id="4.2.99.18"/>
    </reaction>
</comment>
<dbReference type="SMART" id="SM01232">
    <property type="entry name" value="H2TH"/>
    <property type="match status" value="1"/>
</dbReference>
<keyword evidence="14 19" id="KW-0326">Glycosidase</keyword>
<evidence type="ECO:0000256" key="14">
    <source>
        <dbReference type="ARBA" id="ARBA00023295"/>
    </source>
</evidence>
<evidence type="ECO:0000256" key="6">
    <source>
        <dbReference type="ARBA" id="ARBA00022763"/>
    </source>
</evidence>
<evidence type="ECO:0000256" key="4">
    <source>
        <dbReference type="ARBA" id="ARBA00011245"/>
    </source>
</evidence>
<protein>
    <submittedName>
        <fullName evidence="19">DNA-formamidopyrimidine glycosylase</fullName>
        <ecNumber evidence="19">3.2.2.23</ecNumber>
    </submittedName>
</protein>
<keyword evidence="10" id="KW-0238">DNA-binding</keyword>
<evidence type="ECO:0000259" key="18">
    <source>
        <dbReference type="PROSITE" id="PS51068"/>
    </source>
</evidence>
<dbReference type="EMBL" id="JAHLFM010000044">
    <property type="protein sequence ID" value="MBU3831073.1"/>
    <property type="molecule type" value="Genomic_DNA"/>
</dbReference>
<dbReference type="SUPFAM" id="SSF81624">
    <property type="entry name" value="N-terminal domain of MutM-like DNA repair proteins"/>
    <property type="match status" value="1"/>
</dbReference>
<dbReference type="SUPFAM" id="SSF57716">
    <property type="entry name" value="Glucocorticoid receptor-like (DNA-binding domain)"/>
    <property type="match status" value="1"/>
</dbReference>
<dbReference type="CDD" id="cd08966">
    <property type="entry name" value="EcFpg-like_N"/>
    <property type="match status" value="1"/>
</dbReference>
<evidence type="ECO:0000256" key="9">
    <source>
        <dbReference type="ARBA" id="ARBA00022833"/>
    </source>
</evidence>
<organism evidence="19 20">
    <name type="scientific">Candidatus Ureaplasma intestinipullorum</name>
    <dbReference type="NCBI Taxonomy" id="2838770"/>
    <lineage>
        <taxon>Bacteria</taxon>
        <taxon>Bacillati</taxon>
        <taxon>Mycoplasmatota</taxon>
        <taxon>Mycoplasmoidales</taxon>
        <taxon>Mycoplasmoidaceae</taxon>
        <taxon>Ureaplasma</taxon>
    </lineage>
</organism>
<dbReference type="Pfam" id="PF06827">
    <property type="entry name" value="zf-FPG_IleRS"/>
    <property type="match status" value="1"/>
</dbReference>
<comment type="catalytic activity">
    <reaction evidence="1">
        <text>Hydrolysis of DNA containing ring-opened 7-methylguanine residues, releasing 2,6-diamino-4-hydroxy-5-(N-methyl)formamidopyrimidine.</text>
        <dbReference type="EC" id="3.2.2.23"/>
    </reaction>
</comment>
<name>A0A9E2KXU6_9BACT</name>
<dbReference type="InterPro" id="IPR010663">
    <property type="entry name" value="Znf_FPG/IleRS"/>
</dbReference>
<dbReference type="GO" id="GO:0008270">
    <property type="term" value="F:zinc ion binding"/>
    <property type="evidence" value="ECO:0007669"/>
    <property type="project" value="UniProtKB-KW"/>
</dbReference>
<evidence type="ECO:0000313" key="19">
    <source>
        <dbReference type="EMBL" id="MBU3831073.1"/>
    </source>
</evidence>
<dbReference type="PROSITE" id="PS01242">
    <property type="entry name" value="ZF_FPG_1"/>
    <property type="match status" value="1"/>
</dbReference>
<dbReference type="Pfam" id="PF06831">
    <property type="entry name" value="H2TH"/>
    <property type="match status" value="1"/>
</dbReference>
<dbReference type="NCBIfam" id="NF002211">
    <property type="entry name" value="PRK01103.1"/>
    <property type="match status" value="1"/>
</dbReference>
<dbReference type="NCBIfam" id="TIGR00577">
    <property type="entry name" value="fpg"/>
    <property type="match status" value="1"/>
</dbReference>
<keyword evidence="11" id="KW-0234">DNA repair</keyword>